<dbReference type="AlphaFoldDB" id="A0A6P7QBF1"/>
<dbReference type="GeneID" id="115029068"/>
<feature type="non-terminal residue" evidence="4">
    <location>
        <position position="1"/>
    </location>
</feature>
<keyword evidence="2" id="KW-1133">Transmembrane helix</keyword>
<keyword evidence="2" id="KW-0472">Membrane</keyword>
<feature type="transmembrane region" description="Helical" evidence="2">
    <location>
        <begin position="21"/>
        <end position="40"/>
    </location>
</feature>
<keyword evidence="2" id="KW-0812">Transmembrane</keyword>
<gene>
    <name evidence="4" type="primary">LOC115029068</name>
</gene>
<proteinExistence type="inferred from homology"/>
<evidence type="ECO:0000256" key="1">
    <source>
        <dbReference type="ARBA" id="ARBA00035009"/>
    </source>
</evidence>
<accession>A0A6P7QBF1</accession>
<dbReference type="RefSeq" id="XP_029324086.1">
    <property type="nucleotide sequence ID" value="XM_029468226.1"/>
</dbReference>
<evidence type="ECO:0000313" key="3">
    <source>
        <dbReference type="Proteomes" id="UP000515126"/>
    </source>
</evidence>
<evidence type="ECO:0000313" key="4">
    <source>
        <dbReference type="RefSeq" id="XP_029324086.1"/>
    </source>
</evidence>
<name>A0A6P7QBF1_MUSCR</name>
<dbReference type="PANTHER" id="PTHR21859:SF6">
    <property type="entry name" value="GENE MODEL 906, (NCBI)-RELATED"/>
    <property type="match status" value="1"/>
</dbReference>
<reference evidence="4" key="1">
    <citation type="submission" date="2025-08" db="UniProtKB">
        <authorList>
            <consortium name="RefSeq"/>
        </authorList>
    </citation>
    <scope>IDENTIFICATION</scope>
</reference>
<dbReference type="KEGG" id="mcal:115029068"/>
<dbReference type="Proteomes" id="UP000515126">
    <property type="component" value="Chromosome 13"/>
</dbReference>
<sequence>LMNSIIDSWMSPSSMDIAMDMTIGFMCGVGLFFLLIPFLKEYPVSPASENEWDKPQVRRTLVHTHWSSSLLFMAVAFTFSRKSGLVTLKKKQ</sequence>
<organism evidence="3 4">
    <name type="scientific">Mus caroli</name>
    <name type="common">Ryukyu mouse</name>
    <name type="synonym">Ricefield mouse</name>
    <dbReference type="NCBI Taxonomy" id="10089"/>
    <lineage>
        <taxon>Eukaryota</taxon>
        <taxon>Metazoa</taxon>
        <taxon>Chordata</taxon>
        <taxon>Craniata</taxon>
        <taxon>Vertebrata</taxon>
        <taxon>Euteleostomi</taxon>
        <taxon>Mammalia</taxon>
        <taxon>Eutheria</taxon>
        <taxon>Euarchontoglires</taxon>
        <taxon>Glires</taxon>
        <taxon>Rodentia</taxon>
        <taxon>Myomorpha</taxon>
        <taxon>Muroidea</taxon>
        <taxon>Muridae</taxon>
        <taxon>Murinae</taxon>
        <taxon>Mus</taxon>
        <taxon>Mus</taxon>
    </lineage>
</organism>
<keyword evidence="3" id="KW-1185">Reference proteome</keyword>
<comment type="similarity">
    <text evidence="1">Belongs to the SPATA31 family.</text>
</comment>
<protein>
    <submittedName>
        <fullName evidence="4">Spermatogenesis-associated protein 31-like</fullName>
    </submittedName>
</protein>
<dbReference type="PANTHER" id="PTHR21859">
    <property type="entry name" value="ACROSOME-SPECIFIC PROTEIN"/>
    <property type="match status" value="1"/>
</dbReference>
<evidence type="ECO:0000256" key="2">
    <source>
        <dbReference type="SAM" id="Phobius"/>
    </source>
</evidence>